<dbReference type="EMBL" id="PKTG01000141">
    <property type="protein sequence ID" value="PLX15341.1"/>
    <property type="molecule type" value="Genomic_DNA"/>
</dbReference>
<dbReference type="AlphaFoldDB" id="A0A2N5Z9J0"/>
<keyword evidence="3 6" id="KW-0694">RNA-binding</keyword>
<keyword evidence="2 6" id="KW-0699">rRNA-binding</keyword>
<dbReference type="InterPro" id="IPR036164">
    <property type="entry name" value="bL21-like_sf"/>
</dbReference>
<dbReference type="NCBIfam" id="TIGR00061">
    <property type="entry name" value="L21"/>
    <property type="match status" value="1"/>
</dbReference>
<proteinExistence type="inferred from homology"/>
<keyword evidence="4 6" id="KW-0689">Ribosomal protein</keyword>
<reference evidence="8 9" key="1">
    <citation type="submission" date="2017-11" db="EMBL/GenBank/DDBJ databases">
        <title>Genome-resolved metagenomics identifies genetic mobility, metabolic interactions, and unexpected diversity in perchlorate-reducing communities.</title>
        <authorList>
            <person name="Barnum T.P."/>
            <person name="Figueroa I.A."/>
            <person name="Carlstrom C.I."/>
            <person name="Lucas L.N."/>
            <person name="Engelbrektson A.L."/>
            <person name="Coates J.D."/>
        </authorList>
    </citation>
    <scope>NUCLEOTIDE SEQUENCE [LARGE SCALE GENOMIC DNA]</scope>
    <source>
        <strain evidence="8">BM706</strain>
    </source>
</reference>
<dbReference type="GO" id="GO:0006412">
    <property type="term" value="P:translation"/>
    <property type="evidence" value="ECO:0007669"/>
    <property type="project" value="UniProtKB-UniRule"/>
</dbReference>
<dbReference type="GO" id="GO:0005737">
    <property type="term" value="C:cytoplasm"/>
    <property type="evidence" value="ECO:0007669"/>
    <property type="project" value="UniProtKB-ARBA"/>
</dbReference>
<dbReference type="GO" id="GO:0005840">
    <property type="term" value="C:ribosome"/>
    <property type="evidence" value="ECO:0007669"/>
    <property type="project" value="UniProtKB-KW"/>
</dbReference>
<keyword evidence="5 6" id="KW-0687">Ribonucleoprotein</keyword>
<protein>
    <recommendedName>
        <fullName evidence="6">Large ribosomal subunit protein bL21</fullName>
    </recommendedName>
</protein>
<dbReference type="PROSITE" id="PS01169">
    <property type="entry name" value="RIBOSOMAL_L21"/>
    <property type="match status" value="1"/>
</dbReference>
<evidence type="ECO:0000313" key="9">
    <source>
        <dbReference type="Proteomes" id="UP000234857"/>
    </source>
</evidence>
<dbReference type="InterPro" id="IPR001787">
    <property type="entry name" value="Ribosomal_bL21"/>
</dbReference>
<sequence>MYAIVETGGKQYRVAKDSYIKVEKLDVEENGKVELSNVLLVTDGKEAKVGTPYVDGAKVSCTVLEHGKGKKIHVFKYKPKKKYRKLTGHRQQYTKLKVDDIKA</sequence>
<dbReference type="GO" id="GO:1990904">
    <property type="term" value="C:ribonucleoprotein complex"/>
    <property type="evidence" value="ECO:0007669"/>
    <property type="project" value="UniProtKB-KW"/>
</dbReference>
<organism evidence="8 9">
    <name type="scientific">Muiribacterium halophilum</name>
    <dbReference type="NCBI Taxonomy" id="2053465"/>
    <lineage>
        <taxon>Bacteria</taxon>
        <taxon>Candidatus Muiribacteriota</taxon>
        <taxon>Candidatus Muiribacteriia</taxon>
        <taxon>Candidatus Muiribacteriales</taxon>
        <taxon>Candidatus Muiribacteriaceae</taxon>
        <taxon>Candidatus Muiribacterium</taxon>
    </lineage>
</organism>
<comment type="caution">
    <text evidence="8">The sequence shown here is derived from an EMBL/GenBank/DDBJ whole genome shotgun (WGS) entry which is preliminary data.</text>
</comment>
<dbReference type="HAMAP" id="MF_01363">
    <property type="entry name" value="Ribosomal_bL21"/>
    <property type="match status" value="1"/>
</dbReference>
<comment type="subunit">
    <text evidence="6">Part of the 50S ribosomal subunit. Contacts protein L20.</text>
</comment>
<evidence type="ECO:0000256" key="5">
    <source>
        <dbReference type="ARBA" id="ARBA00023274"/>
    </source>
</evidence>
<dbReference type="Proteomes" id="UP000234857">
    <property type="component" value="Unassembled WGS sequence"/>
</dbReference>
<evidence type="ECO:0000256" key="6">
    <source>
        <dbReference type="HAMAP-Rule" id="MF_01363"/>
    </source>
</evidence>
<comment type="function">
    <text evidence="6 7">This protein binds to 23S rRNA in the presence of protein L20.</text>
</comment>
<dbReference type="Pfam" id="PF00829">
    <property type="entry name" value="Ribosomal_L21p"/>
    <property type="match status" value="1"/>
</dbReference>
<dbReference type="SUPFAM" id="SSF141091">
    <property type="entry name" value="L21p-like"/>
    <property type="match status" value="1"/>
</dbReference>
<evidence type="ECO:0000256" key="1">
    <source>
        <dbReference type="ARBA" id="ARBA00008563"/>
    </source>
</evidence>
<name>A0A2N5Z9J0_MUIH1</name>
<dbReference type="InterPro" id="IPR028909">
    <property type="entry name" value="bL21-like"/>
</dbReference>
<evidence type="ECO:0000256" key="7">
    <source>
        <dbReference type="RuleBase" id="RU000562"/>
    </source>
</evidence>
<evidence type="ECO:0000256" key="4">
    <source>
        <dbReference type="ARBA" id="ARBA00022980"/>
    </source>
</evidence>
<dbReference type="PANTHER" id="PTHR21349:SF0">
    <property type="entry name" value="LARGE RIBOSOMAL SUBUNIT PROTEIN BL21M"/>
    <property type="match status" value="1"/>
</dbReference>
<evidence type="ECO:0000256" key="3">
    <source>
        <dbReference type="ARBA" id="ARBA00022884"/>
    </source>
</evidence>
<dbReference type="PANTHER" id="PTHR21349">
    <property type="entry name" value="50S RIBOSOMAL PROTEIN L21"/>
    <property type="match status" value="1"/>
</dbReference>
<gene>
    <name evidence="6 8" type="primary">rplU</name>
    <name evidence="8" type="ORF">C0601_13250</name>
</gene>
<dbReference type="GO" id="GO:0003735">
    <property type="term" value="F:structural constituent of ribosome"/>
    <property type="evidence" value="ECO:0007669"/>
    <property type="project" value="InterPro"/>
</dbReference>
<evidence type="ECO:0000313" key="8">
    <source>
        <dbReference type="EMBL" id="PLX15341.1"/>
    </source>
</evidence>
<comment type="similarity">
    <text evidence="1 6 7">Belongs to the bacterial ribosomal protein bL21 family.</text>
</comment>
<dbReference type="InterPro" id="IPR018258">
    <property type="entry name" value="Ribosomal_bL21_CS"/>
</dbReference>
<accession>A0A2N5Z9J0</accession>
<evidence type="ECO:0000256" key="2">
    <source>
        <dbReference type="ARBA" id="ARBA00022730"/>
    </source>
</evidence>
<dbReference type="GO" id="GO:0019843">
    <property type="term" value="F:rRNA binding"/>
    <property type="evidence" value="ECO:0007669"/>
    <property type="project" value="UniProtKB-UniRule"/>
</dbReference>